<sequence>MNRNQTITYAILGITNIFSGFLGLEWLNFLTKPLLMITLAIFYFQHVKTSLNTVDRIMIIALVFSCLGDTFLMFQGKNPQFFLLGLGSFLVSQLSYAFVFRKQGKTQHIRRIPFLIYVISLLTFLFGSIPAAFKAPVIVYACAISLMGITASERTSSTNSFQQVLIGAILFIISDSLIAINKFAIAIPLSGFWIMITYIVAQYFIVNGILLNRKQ</sequence>
<feature type="transmembrane region" description="Helical" evidence="6">
    <location>
        <begin position="135"/>
        <end position="152"/>
    </location>
</feature>
<keyword evidence="5 6" id="KW-0472">Membrane</keyword>
<comment type="subcellular location">
    <subcellularLocation>
        <location evidence="1">Membrane</location>
        <topology evidence="1">Multi-pass membrane protein</topology>
    </subcellularLocation>
</comment>
<dbReference type="Proteomes" id="UP000002875">
    <property type="component" value="Chromosome"/>
</dbReference>
<dbReference type="RefSeq" id="WP_015029605.1">
    <property type="nucleotide sequence ID" value="NC_018748.1"/>
</dbReference>
<evidence type="ECO:0000313" key="7">
    <source>
        <dbReference type="EMBL" id="AFK03909.1"/>
    </source>
</evidence>
<comment type="similarity">
    <text evidence="2">Belongs to the TMEM86 family.</text>
</comment>
<evidence type="ECO:0000256" key="4">
    <source>
        <dbReference type="ARBA" id="ARBA00022989"/>
    </source>
</evidence>
<dbReference type="Pfam" id="PF07947">
    <property type="entry name" value="YhhN"/>
    <property type="match status" value="1"/>
</dbReference>
<name>A0ABM5N367_EMTOG</name>
<evidence type="ECO:0000256" key="2">
    <source>
        <dbReference type="ARBA" id="ARBA00007375"/>
    </source>
</evidence>
<feature type="transmembrane region" description="Helical" evidence="6">
    <location>
        <begin position="164"/>
        <end position="185"/>
    </location>
</feature>
<feature type="transmembrane region" description="Helical" evidence="6">
    <location>
        <begin position="112"/>
        <end position="129"/>
    </location>
</feature>
<keyword evidence="8" id="KW-1185">Reference proteome</keyword>
<evidence type="ECO:0000256" key="5">
    <source>
        <dbReference type="ARBA" id="ARBA00023136"/>
    </source>
</evidence>
<keyword evidence="4 6" id="KW-1133">Transmembrane helix</keyword>
<feature type="transmembrane region" description="Helical" evidence="6">
    <location>
        <begin position="191"/>
        <end position="211"/>
    </location>
</feature>
<dbReference type="InterPro" id="IPR012506">
    <property type="entry name" value="TMEM86B-like"/>
</dbReference>
<keyword evidence="3 6" id="KW-0812">Transmembrane</keyword>
<organism evidence="7 8">
    <name type="scientific">Emticicia oligotrophica (strain DSM 17448 / CIP 109782 / MTCC 6937 / GPTSA100-15)</name>
    <dbReference type="NCBI Taxonomy" id="929562"/>
    <lineage>
        <taxon>Bacteria</taxon>
        <taxon>Pseudomonadati</taxon>
        <taxon>Bacteroidota</taxon>
        <taxon>Cytophagia</taxon>
        <taxon>Cytophagales</taxon>
        <taxon>Leadbetterellaceae</taxon>
        <taxon>Emticicia</taxon>
    </lineage>
</organism>
<evidence type="ECO:0000256" key="3">
    <source>
        <dbReference type="ARBA" id="ARBA00022692"/>
    </source>
</evidence>
<gene>
    <name evidence="7" type="ordered locus">Emtol_2774</name>
</gene>
<reference evidence="7 8" key="1">
    <citation type="submission" date="2011-07" db="EMBL/GenBank/DDBJ databases">
        <title>The complete genome of chromosome of Emticicia oligotrophica DSM 17448.</title>
        <authorList>
            <consortium name="US DOE Joint Genome Institute (JGI-PGF)"/>
            <person name="Lucas S."/>
            <person name="Han J."/>
            <person name="Lapidus A."/>
            <person name="Bruce D."/>
            <person name="Goodwin L."/>
            <person name="Pitluck S."/>
            <person name="Peters L."/>
            <person name="Kyrpides N."/>
            <person name="Mavromatis K."/>
            <person name="Ivanova N."/>
            <person name="Ovchinnikova G."/>
            <person name="Teshima H."/>
            <person name="Detter J.C."/>
            <person name="Tapia R."/>
            <person name="Han C."/>
            <person name="Land M."/>
            <person name="Hauser L."/>
            <person name="Markowitz V."/>
            <person name="Cheng J.-F."/>
            <person name="Hugenholtz P."/>
            <person name="Woyke T."/>
            <person name="Wu D."/>
            <person name="Tindall B."/>
            <person name="Pomrenke H."/>
            <person name="Brambilla E."/>
            <person name="Klenk H.-P."/>
            <person name="Eisen J.A."/>
        </authorList>
    </citation>
    <scope>NUCLEOTIDE SEQUENCE [LARGE SCALE GENOMIC DNA]</scope>
    <source>
        <strain evidence="7 8">DSM 17448</strain>
    </source>
</reference>
<dbReference type="PANTHER" id="PTHR31885">
    <property type="entry name" value="GH04784P"/>
    <property type="match status" value="1"/>
</dbReference>
<evidence type="ECO:0000256" key="1">
    <source>
        <dbReference type="ARBA" id="ARBA00004141"/>
    </source>
</evidence>
<feature type="transmembrane region" description="Helical" evidence="6">
    <location>
        <begin position="7"/>
        <end position="23"/>
    </location>
</feature>
<protein>
    <submittedName>
        <fullName evidence="7">YhhN family protein</fullName>
    </submittedName>
</protein>
<feature type="transmembrane region" description="Helical" evidence="6">
    <location>
        <begin position="81"/>
        <end position="100"/>
    </location>
</feature>
<proteinExistence type="inferred from homology"/>
<evidence type="ECO:0000256" key="6">
    <source>
        <dbReference type="SAM" id="Phobius"/>
    </source>
</evidence>
<dbReference type="EMBL" id="CP002961">
    <property type="protein sequence ID" value="AFK03909.1"/>
    <property type="molecule type" value="Genomic_DNA"/>
</dbReference>
<accession>A0ABM5N367</accession>
<dbReference type="PANTHER" id="PTHR31885:SF6">
    <property type="entry name" value="GH04784P"/>
    <property type="match status" value="1"/>
</dbReference>
<evidence type="ECO:0000313" key="8">
    <source>
        <dbReference type="Proteomes" id="UP000002875"/>
    </source>
</evidence>